<protein>
    <submittedName>
        <fullName evidence="1">Uncharacterized protein</fullName>
    </submittedName>
</protein>
<dbReference type="Proteomes" id="UP001600888">
    <property type="component" value="Unassembled WGS sequence"/>
</dbReference>
<dbReference type="PANTHER" id="PTHR40619:SF3">
    <property type="entry name" value="FUNGAL STAND N-TERMINAL GOODBYE DOMAIN-CONTAINING PROTEIN"/>
    <property type="match status" value="1"/>
</dbReference>
<evidence type="ECO:0000313" key="1">
    <source>
        <dbReference type="EMBL" id="KAL2276787.1"/>
    </source>
</evidence>
<dbReference type="PANTHER" id="PTHR40619">
    <property type="entry name" value="FUNGAL STAND N-TERMINAL GOODBYE DOMAIN-CONTAINING PROTEIN"/>
    <property type="match status" value="1"/>
</dbReference>
<keyword evidence="2" id="KW-1185">Reference proteome</keyword>
<comment type="caution">
    <text evidence="1">The sequence shown here is derived from an EMBL/GenBank/DDBJ whole genome shotgun (WGS) entry which is preliminary data.</text>
</comment>
<name>A0ABR4E2X7_9PEZI</name>
<accession>A0ABR4E2X7</accession>
<organism evidence="1 2">
    <name type="scientific">Diaporthe vaccinii</name>
    <dbReference type="NCBI Taxonomy" id="105482"/>
    <lineage>
        <taxon>Eukaryota</taxon>
        <taxon>Fungi</taxon>
        <taxon>Dikarya</taxon>
        <taxon>Ascomycota</taxon>
        <taxon>Pezizomycotina</taxon>
        <taxon>Sordariomycetes</taxon>
        <taxon>Sordariomycetidae</taxon>
        <taxon>Diaporthales</taxon>
        <taxon>Diaporthaceae</taxon>
        <taxon>Diaporthe</taxon>
        <taxon>Diaporthe eres species complex</taxon>
    </lineage>
</organism>
<reference evidence="1 2" key="1">
    <citation type="submission" date="2024-03" db="EMBL/GenBank/DDBJ databases">
        <title>A high-quality draft genome sequence of Diaporthe vaccinii, a causative agent of upright dieback and viscid rot disease in cranberry plants.</title>
        <authorList>
            <person name="Sarrasin M."/>
            <person name="Lang B.F."/>
            <person name="Burger G."/>
        </authorList>
    </citation>
    <scope>NUCLEOTIDE SEQUENCE [LARGE SCALE GENOMIC DNA]</scope>
    <source>
        <strain evidence="1 2">IS7</strain>
    </source>
</reference>
<proteinExistence type="predicted"/>
<gene>
    <name evidence="1" type="ORF">FJTKL_00448</name>
</gene>
<sequence length="287" mass="32326">MPNFMVSLADLYNWLHIPDVLHPDLQHILEVRSETVPAPQRACAEQLARSHEFLEWLRSPESSQLLVHANYRKSSPISGLSIFCFYLRKVLASRPDRFIPLVFFCGLHTDEDEDDDEESRDSTAGIQSVPSRWLSIGAHGLIRSFIHQLLAWYSLHCPAVWITVSALEKHAIEQNDLGALYEMFTRLVRMLPSSITVCCLVDGAMYYERDELAYNMRRVMLPLSQISDSGPGITPRPIKVLITSPTNIPDAREWVAEGPTLSLTELGRPGLVSDEEGLERMLASALG</sequence>
<dbReference type="EMBL" id="JBAWTH010000108">
    <property type="protein sequence ID" value="KAL2276787.1"/>
    <property type="molecule type" value="Genomic_DNA"/>
</dbReference>
<evidence type="ECO:0000313" key="2">
    <source>
        <dbReference type="Proteomes" id="UP001600888"/>
    </source>
</evidence>